<sequence>MYESSSVSASPVLRESVELRDNDNMNSDTRLQDFICQRTSVKSSQTASIEKTSIERFKAARRDVSRELLWHVFHQGT</sequence>
<keyword evidence="3" id="KW-1185">Reference proteome</keyword>
<reference evidence="2 3" key="1">
    <citation type="submission" date="2023-09" db="EMBL/GenBank/DDBJ databases">
        <authorList>
            <person name="Wang M."/>
        </authorList>
    </citation>
    <scope>NUCLEOTIDE SEQUENCE [LARGE SCALE GENOMIC DNA]</scope>
    <source>
        <strain evidence="2">GT-2023</strain>
        <tissue evidence="2">Liver</tissue>
    </source>
</reference>
<gene>
    <name evidence="2" type="ORF">QQF64_009180</name>
</gene>
<dbReference type="EMBL" id="JAYMGO010000016">
    <property type="protein sequence ID" value="KAL1258603.1"/>
    <property type="molecule type" value="Genomic_DNA"/>
</dbReference>
<name>A0ABR3M4L3_9TELE</name>
<protein>
    <submittedName>
        <fullName evidence="2">Uncharacterized protein</fullName>
    </submittedName>
</protein>
<evidence type="ECO:0000256" key="1">
    <source>
        <dbReference type="SAM" id="MobiDB-lite"/>
    </source>
</evidence>
<feature type="region of interest" description="Disordered" evidence="1">
    <location>
        <begin position="1"/>
        <end position="25"/>
    </location>
</feature>
<accession>A0ABR3M4L3</accession>
<evidence type="ECO:0000313" key="3">
    <source>
        <dbReference type="Proteomes" id="UP001558613"/>
    </source>
</evidence>
<organism evidence="2 3">
    <name type="scientific">Cirrhinus molitorella</name>
    <name type="common">mud carp</name>
    <dbReference type="NCBI Taxonomy" id="172907"/>
    <lineage>
        <taxon>Eukaryota</taxon>
        <taxon>Metazoa</taxon>
        <taxon>Chordata</taxon>
        <taxon>Craniata</taxon>
        <taxon>Vertebrata</taxon>
        <taxon>Euteleostomi</taxon>
        <taxon>Actinopterygii</taxon>
        <taxon>Neopterygii</taxon>
        <taxon>Teleostei</taxon>
        <taxon>Ostariophysi</taxon>
        <taxon>Cypriniformes</taxon>
        <taxon>Cyprinidae</taxon>
        <taxon>Labeoninae</taxon>
        <taxon>Labeonini</taxon>
        <taxon>Cirrhinus</taxon>
    </lineage>
</organism>
<comment type="caution">
    <text evidence="2">The sequence shown here is derived from an EMBL/GenBank/DDBJ whole genome shotgun (WGS) entry which is preliminary data.</text>
</comment>
<proteinExistence type="predicted"/>
<dbReference type="Proteomes" id="UP001558613">
    <property type="component" value="Unassembled WGS sequence"/>
</dbReference>
<evidence type="ECO:0000313" key="2">
    <source>
        <dbReference type="EMBL" id="KAL1258603.1"/>
    </source>
</evidence>